<gene>
    <name evidence="1" type="ORF">CSSPJE1EN1_LOCUS7705</name>
</gene>
<organism evidence="1 2">
    <name type="scientific">Sphagnum jensenii</name>
    <dbReference type="NCBI Taxonomy" id="128206"/>
    <lineage>
        <taxon>Eukaryota</taxon>
        <taxon>Viridiplantae</taxon>
        <taxon>Streptophyta</taxon>
        <taxon>Embryophyta</taxon>
        <taxon>Bryophyta</taxon>
        <taxon>Sphagnophytina</taxon>
        <taxon>Sphagnopsida</taxon>
        <taxon>Sphagnales</taxon>
        <taxon>Sphagnaceae</taxon>
        <taxon>Sphagnum</taxon>
    </lineage>
</organism>
<proteinExistence type="predicted"/>
<protein>
    <submittedName>
        <fullName evidence="1">Uncharacterized protein</fullName>
    </submittedName>
</protein>
<dbReference type="Proteomes" id="UP001497444">
    <property type="component" value="Chromosome 14"/>
</dbReference>
<sequence length="121" mass="13515">MVRPKYIEAHAKEAVADAIVITEKAALLFAAVQMQLQELEVARVTVFGSEMKHMFIKLQHLYVDAEECTKALLWAEGGHMHLFQHKTEGNPVSHLLELAEKGHGTNNSTIHRSRMVVDNGA</sequence>
<accession>A0ABP0W9M0</accession>
<reference evidence="1" key="1">
    <citation type="submission" date="2024-02" db="EMBL/GenBank/DDBJ databases">
        <authorList>
            <consortium name="ELIXIR-Norway"/>
            <consortium name="Elixir Norway"/>
        </authorList>
    </citation>
    <scope>NUCLEOTIDE SEQUENCE</scope>
</reference>
<name>A0ABP0W9M0_9BRYO</name>
<evidence type="ECO:0000313" key="1">
    <source>
        <dbReference type="EMBL" id="CAK9262227.1"/>
    </source>
</evidence>
<dbReference type="EMBL" id="OZ020109">
    <property type="protein sequence ID" value="CAK9262227.1"/>
    <property type="molecule type" value="Genomic_DNA"/>
</dbReference>
<keyword evidence="2" id="KW-1185">Reference proteome</keyword>
<evidence type="ECO:0000313" key="2">
    <source>
        <dbReference type="Proteomes" id="UP001497444"/>
    </source>
</evidence>